<dbReference type="EMBL" id="JAGKHQ010001129">
    <property type="protein sequence ID" value="KAG7460541.1"/>
    <property type="molecule type" value="Genomic_DNA"/>
</dbReference>
<sequence>DYKALNNSASQMSLKLEQHESGDETAYLLIAMKVSVVEPSHVTVAVASINTGGLASTKTPQVVNSTVAK</sequence>
<feature type="non-terminal residue" evidence="1">
    <location>
        <position position="69"/>
    </location>
</feature>
<protein>
    <submittedName>
        <fullName evidence="1">Uncharacterized protein</fullName>
    </submittedName>
</protein>
<keyword evidence="2" id="KW-1185">Reference proteome</keyword>
<accession>A0AAV6PID5</accession>
<dbReference type="AlphaFoldDB" id="A0AAV6PID5"/>
<comment type="caution">
    <text evidence="1">The sequence shown here is derived from an EMBL/GenBank/DDBJ whole genome shotgun (WGS) entry which is preliminary data.</text>
</comment>
<dbReference type="Proteomes" id="UP000693946">
    <property type="component" value="Unassembled WGS sequence"/>
</dbReference>
<name>A0AAV6PID5_SOLSE</name>
<evidence type="ECO:0000313" key="2">
    <source>
        <dbReference type="Proteomes" id="UP000693946"/>
    </source>
</evidence>
<evidence type="ECO:0000313" key="1">
    <source>
        <dbReference type="EMBL" id="KAG7460541.1"/>
    </source>
</evidence>
<reference evidence="1 2" key="1">
    <citation type="journal article" date="2021" name="Sci. Rep.">
        <title>Chromosome anchoring in Senegalese sole (Solea senegalensis) reveals sex-associated markers and genome rearrangements in flatfish.</title>
        <authorList>
            <person name="Guerrero-Cozar I."/>
            <person name="Gomez-Garrido J."/>
            <person name="Berbel C."/>
            <person name="Martinez-Blanch J.F."/>
            <person name="Alioto T."/>
            <person name="Claros M.G."/>
            <person name="Gagnaire P.A."/>
            <person name="Manchado M."/>
        </authorList>
    </citation>
    <scope>NUCLEOTIDE SEQUENCE [LARGE SCALE GENOMIC DNA]</scope>
    <source>
        <strain evidence="1">Sse05_10M</strain>
    </source>
</reference>
<organism evidence="1 2">
    <name type="scientific">Solea senegalensis</name>
    <name type="common">Senegalese sole</name>
    <dbReference type="NCBI Taxonomy" id="28829"/>
    <lineage>
        <taxon>Eukaryota</taxon>
        <taxon>Metazoa</taxon>
        <taxon>Chordata</taxon>
        <taxon>Craniata</taxon>
        <taxon>Vertebrata</taxon>
        <taxon>Euteleostomi</taxon>
        <taxon>Actinopterygii</taxon>
        <taxon>Neopterygii</taxon>
        <taxon>Teleostei</taxon>
        <taxon>Neoteleostei</taxon>
        <taxon>Acanthomorphata</taxon>
        <taxon>Carangaria</taxon>
        <taxon>Pleuronectiformes</taxon>
        <taxon>Pleuronectoidei</taxon>
        <taxon>Soleidae</taxon>
        <taxon>Solea</taxon>
    </lineage>
</organism>
<proteinExistence type="predicted"/>
<gene>
    <name evidence="1" type="ORF">JOB18_015658</name>
</gene>
<feature type="non-terminal residue" evidence="1">
    <location>
        <position position="1"/>
    </location>
</feature>